<accession>A0A975W9K8</accession>
<dbReference type="AlphaFoldDB" id="A0A975W9K8"/>
<comment type="caution">
    <text evidence="1">The sequence shown here is derived from an EMBL/GenBank/DDBJ whole genome shotgun (WGS) entry which is preliminary data.</text>
</comment>
<keyword evidence="2" id="KW-1185">Reference proteome</keyword>
<evidence type="ECO:0000313" key="2">
    <source>
        <dbReference type="Proteomes" id="UP000182932"/>
    </source>
</evidence>
<protein>
    <submittedName>
        <fullName evidence="1">Uncharacterized protein</fullName>
    </submittedName>
</protein>
<name>A0A975W9K8_9RHOB</name>
<dbReference type="RefSeq" id="WP_074836263.1">
    <property type="nucleotide sequence ID" value="NZ_CATLQZ010000032.1"/>
</dbReference>
<proteinExistence type="predicted"/>
<sequence>MGLFGLSKTSGALPDFAALPVEKAIASLAALPAARKNRAAASVLYSARARPSALDDQITLFDAIAALPDLAPHHRANARIARTHKALELGDDTRLSEGLAPLLALGDEIAAFSTSEDIRQDRCHVGFSRAYVALNAALMLGDAALLADLATEAVALCRSQLARPLPAGFYRSSANVMRCLAFALVSDRQEKEPAQAEEIADLAQVVFSRALDLRPPPGRREKSRKVSSGIPMPDAEFMRTAALAQLLSQWARSRGAERRALSDMIGDLAVAQRTPNQRDRLRAAWQAQRQ</sequence>
<reference evidence="1 2" key="1">
    <citation type="submission" date="2016-10" db="EMBL/GenBank/DDBJ databases">
        <authorList>
            <person name="Varghese N."/>
            <person name="Submissions S."/>
        </authorList>
    </citation>
    <scope>NUCLEOTIDE SEQUENCE [LARGE SCALE GENOMIC DNA]</scope>
    <source>
        <strain evidence="1 2">FF3</strain>
    </source>
</reference>
<dbReference type="EMBL" id="FNYY01000005">
    <property type="protein sequence ID" value="SEJ38036.1"/>
    <property type="molecule type" value="Genomic_DNA"/>
</dbReference>
<evidence type="ECO:0000313" key="1">
    <source>
        <dbReference type="EMBL" id="SEJ38036.1"/>
    </source>
</evidence>
<organism evidence="1 2">
    <name type="scientific">Marinovum algicola</name>
    <dbReference type="NCBI Taxonomy" id="42444"/>
    <lineage>
        <taxon>Bacteria</taxon>
        <taxon>Pseudomonadati</taxon>
        <taxon>Pseudomonadota</taxon>
        <taxon>Alphaproteobacteria</taxon>
        <taxon>Rhodobacterales</taxon>
        <taxon>Roseobacteraceae</taxon>
        <taxon>Marinovum</taxon>
    </lineage>
</organism>
<dbReference type="Proteomes" id="UP000182932">
    <property type="component" value="Unassembled WGS sequence"/>
</dbReference>
<dbReference type="GeneID" id="80818132"/>
<gene>
    <name evidence="1" type="ORF">SAMN04487940_105165</name>
</gene>